<feature type="transmembrane region" description="Helical" evidence="9">
    <location>
        <begin position="998"/>
        <end position="1026"/>
    </location>
</feature>
<dbReference type="Gene3D" id="3.30.2090.10">
    <property type="entry name" value="Multidrug efflux transporter AcrB TolC docking domain, DN and DC subdomains"/>
    <property type="match status" value="2"/>
</dbReference>
<evidence type="ECO:0000256" key="5">
    <source>
        <dbReference type="ARBA" id="ARBA00022519"/>
    </source>
</evidence>
<evidence type="ECO:0000256" key="7">
    <source>
        <dbReference type="ARBA" id="ARBA00022989"/>
    </source>
</evidence>
<keyword evidence="7 9" id="KW-1133">Transmembrane helix</keyword>
<organism evidence="10 11">
    <name type="scientific">Hirschia litorea</name>
    <dbReference type="NCBI Taxonomy" id="1199156"/>
    <lineage>
        <taxon>Bacteria</taxon>
        <taxon>Pseudomonadati</taxon>
        <taxon>Pseudomonadota</taxon>
        <taxon>Alphaproteobacteria</taxon>
        <taxon>Hyphomonadales</taxon>
        <taxon>Hyphomonadaceae</taxon>
        <taxon>Hirschia</taxon>
    </lineage>
</organism>
<evidence type="ECO:0000256" key="1">
    <source>
        <dbReference type="ARBA" id="ARBA00004429"/>
    </source>
</evidence>
<evidence type="ECO:0000256" key="3">
    <source>
        <dbReference type="ARBA" id="ARBA00022448"/>
    </source>
</evidence>
<feature type="transmembrane region" description="Helical" evidence="9">
    <location>
        <begin position="897"/>
        <end position="917"/>
    </location>
</feature>
<dbReference type="RefSeq" id="WP_382168245.1">
    <property type="nucleotide sequence ID" value="NZ_JBHTBR010000005.1"/>
</dbReference>
<dbReference type="Gene3D" id="1.20.1640.10">
    <property type="entry name" value="Multidrug efflux transporter AcrB transmembrane domain"/>
    <property type="match status" value="2"/>
</dbReference>
<dbReference type="SUPFAM" id="SSF82714">
    <property type="entry name" value="Multidrug efflux transporter AcrB TolC docking domain, DN and DC subdomains"/>
    <property type="match status" value="2"/>
</dbReference>
<proteinExistence type="inferred from homology"/>
<protein>
    <recommendedName>
        <fullName evidence="9">Efflux pump membrane transporter</fullName>
    </recommendedName>
</protein>
<feature type="transmembrane region" description="Helical" evidence="9">
    <location>
        <begin position="366"/>
        <end position="386"/>
    </location>
</feature>
<keyword evidence="11" id="KW-1185">Reference proteome</keyword>
<feature type="transmembrane region" description="Helical" evidence="9">
    <location>
        <begin position="434"/>
        <end position="458"/>
    </location>
</feature>
<dbReference type="InterPro" id="IPR001036">
    <property type="entry name" value="Acrflvin-R"/>
</dbReference>
<dbReference type="InterPro" id="IPR027463">
    <property type="entry name" value="AcrB_DN_DC_subdom"/>
</dbReference>
<evidence type="ECO:0000256" key="9">
    <source>
        <dbReference type="RuleBase" id="RU364070"/>
    </source>
</evidence>
<evidence type="ECO:0000313" key="10">
    <source>
        <dbReference type="EMBL" id="MFC7292647.1"/>
    </source>
</evidence>
<dbReference type="Gene3D" id="3.30.70.1440">
    <property type="entry name" value="Multidrug efflux transporter AcrB pore domain"/>
    <property type="match status" value="1"/>
</dbReference>
<keyword evidence="5 9" id="KW-0997">Cell inner membrane</keyword>
<feature type="transmembrane region" description="Helical" evidence="9">
    <location>
        <begin position="972"/>
        <end position="992"/>
    </location>
</feature>
<keyword evidence="6 9" id="KW-0812">Transmembrane</keyword>
<comment type="similarity">
    <text evidence="2 9">Belongs to the resistance-nodulation-cell division (RND) (TC 2.A.6) family.</text>
</comment>
<evidence type="ECO:0000313" key="11">
    <source>
        <dbReference type="Proteomes" id="UP001596492"/>
    </source>
</evidence>
<comment type="caution">
    <text evidence="9">Lacks conserved residue(s) required for the propagation of feature annotation.</text>
</comment>
<dbReference type="Pfam" id="PF00873">
    <property type="entry name" value="ACR_tran"/>
    <property type="match status" value="1"/>
</dbReference>
<evidence type="ECO:0000256" key="2">
    <source>
        <dbReference type="ARBA" id="ARBA00010942"/>
    </source>
</evidence>
<dbReference type="Gene3D" id="3.30.70.1320">
    <property type="entry name" value="Multidrug efflux transporter AcrB pore domain like"/>
    <property type="match status" value="1"/>
</dbReference>
<keyword evidence="3 9" id="KW-0813">Transport</keyword>
<feature type="transmembrane region" description="Helical" evidence="9">
    <location>
        <begin position="873"/>
        <end position="890"/>
    </location>
</feature>
<gene>
    <name evidence="10" type="ORF">ACFQS8_13530</name>
</gene>
<dbReference type="Proteomes" id="UP001596492">
    <property type="component" value="Unassembled WGS sequence"/>
</dbReference>
<evidence type="ECO:0000256" key="4">
    <source>
        <dbReference type="ARBA" id="ARBA00022475"/>
    </source>
</evidence>
<dbReference type="NCBIfam" id="NF000282">
    <property type="entry name" value="RND_permease_1"/>
    <property type="match status" value="1"/>
</dbReference>
<keyword evidence="8 9" id="KW-0472">Membrane</keyword>
<reference evidence="11" key="1">
    <citation type="journal article" date="2019" name="Int. J. Syst. Evol. Microbiol.">
        <title>The Global Catalogue of Microorganisms (GCM) 10K type strain sequencing project: providing services to taxonomists for standard genome sequencing and annotation.</title>
        <authorList>
            <consortium name="The Broad Institute Genomics Platform"/>
            <consortium name="The Broad Institute Genome Sequencing Center for Infectious Disease"/>
            <person name="Wu L."/>
            <person name="Ma J."/>
        </authorList>
    </citation>
    <scope>NUCLEOTIDE SEQUENCE [LARGE SCALE GENOMIC DNA]</scope>
    <source>
        <strain evidence="11">CCUG 51308</strain>
    </source>
</reference>
<name>A0ABW2IP18_9PROT</name>
<feature type="transmembrane region" description="Helical" evidence="9">
    <location>
        <begin position="470"/>
        <end position="497"/>
    </location>
</feature>
<keyword evidence="4" id="KW-1003">Cell membrane</keyword>
<evidence type="ECO:0000256" key="8">
    <source>
        <dbReference type="ARBA" id="ARBA00023136"/>
    </source>
</evidence>
<feature type="transmembrane region" description="Helical" evidence="9">
    <location>
        <begin position="538"/>
        <end position="556"/>
    </location>
</feature>
<dbReference type="SUPFAM" id="SSF82693">
    <property type="entry name" value="Multidrug efflux transporter AcrB pore domain, PN1, PN2, PC1 and PC2 subdomains"/>
    <property type="match status" value="3"/>
</dbReference>
<dbReference type="NCBIfam" id="TIGR00915">
    <property type="entry name" value="2A0602"/>
    <property type="match status" value="1"/>
</dbReference>
<feature type="transmembrane region" description="Helical" evidence="9">
    <location>
        <begin position="342"/>
        <end position="359"/>
    </location>
</feature>
<dbReference type="PRINTS" id="PR00702">
    <property type="entry name" value="ACRIFLAVINRP"/>
</dbReference>
<dbReference type="EMBL" id="JBHTBR010000005">
    <property type="protein sequence ID" value="MFC7292647.1"/>
    <property type="molecule type" value="Genomic_DNA"/>
</dbReference>
<comment type="caution">
    <text evidence="10">The sequence shown here is derived from an EMBL/GenBank/DDBJ whole genome shotgun (WGS) entry which is preliminary data.</text>
</comment>
<dbReference type="Gene3D" id="3.30.70.1430">
    <property type="entry name" value="Multidrug efflux transporter AcrB pore domain"/>
    <property type="match status" value="2"/>
</dbReference>
<dbReference type="PANTHER" id="PTHR32063:SF13">
    <property type="entry name" value="MULTIDRUG EFFLUX PUMP SUBUNIT ACRB-RELATED"/>
    <property type="match status" value="1"/>
</dbReference>
<dbReference type="PANTHER" id="PTHR32063">
    <property type="match status" value="1"/>
</dbReference>
<dbReference type="SUPFAM" id="SSF82866">
    <property type="entry name" value="Multidrug efflux transporter AcrB transmembrane domain"/>
    <property type="match status" value="2"/>
</dbReference>
<accession>A0ABW2IP18</accession>
<dbReference type="InterPro" id="IPR004764">
    <property type="entry name" value="MdtF-like"/>
</dbReference>
<evidence type="ECO:0000256" key="6">
    <source>
        <dbReference type="ARBA" id="ARBA00022692"/>
    </source>
</evidence>
<sequence length="1046" mass="112211">MASFFIDRPVFAWVIAIVIMLAGALSLNNLPVAQYPDIAPTTITIGATYPGASAKSIEDSVTQTIEQQMTGLDGLDYMSSISSSAGTSSITLTFATGTDPDIAQVQVQNKLSLATPLLPSEVQRQGVTVNKASASFLMVAALTSPNRTYDTADLGDYVRSNLIDEVSRLKGVGSVQLFGSQYAMRIWLDPNKLNKFNLIPSDITNAIQAQNAQISSGSIGGAPSVEGQEITATITLQSLLTTVDDFKKLLIRSSAEGTPIYLEDVARVEKGSENYTIEPRFNRAPAAAFAVSLATGANALETAEIVRESILSRSESFPNDIEVVFPYDTTPFIEESISSVEHTLIEAIVLVFLVIFIFLQSLRASFIPMIAVPVVLLGTFAVLSVFGYSINMLTMFAMVLAIGLLVDDAIVVVENVERVMEEDGLSPIDATRKSMGQITGALVGIAVVLSSVFIPMAFFPGSAGVIYRQFSVTIVSAMILSVIVAIVLSPALCATILKNTHGNAKSWINKPGDLFNSGFRKLEHGYTGVVERVIRRRWVFFGVFLIIGAVAAFGFVRLPTSFLPDEDQGVVITVAQLPVDASKERTIDVMDRIGKHYMEKEGDNIKGVFTISGFSFAGAGQNMGLSFLPLKDWKDREGLENNSFNIANRTSQAFAGDLEAMVFAINPPPIRELGNASGFDMYLQDLSGVGGSALANAQMQLLGMASQEPTLMGVRPNGISDSPEFNVEIDYQKAASLGIQLSDITNVLSVGFGGTYVNDFLDRGRIKRVYVQGDAEYRMQPDDFGEWRVRNSTGELTPIEEIISTQWKTGSPQLKRFDGLPALNIQGMAAPGTSSGDALVKMEELVSQLPGNYAAEWVGMSAQEKESGNQANALYLLSVLFIFLCLAALYESWTVPLAVLLVAPLGVTGAIAAAHFFDLANDVFFQVGILTTVGLASKNAILIIEFARSLEDQGKELIEATLEAVRMRLRPILMTSFAFGFGVLPLALATGAGAGARVAIGITVVGGLISATFFAIFFAPLFYVIIRKLTGGKSNKSLPPAEGVSA</sequence>
<comment type="subcellular location">
    <subcellularLocation>
        <location evidence="1 9">Cell inner membrane</location>
        <topology evidence="1 9">Multi-pass membrane protein</topology>
    </subcellularLocation>
</comment>